<reference evidence="10" key="2">
    <citation type="journal article" date="2023" name="BMC Genomics">
        <title>Pest status, molecular evolution, and epigenetic factors derived from the genome assembly of Frankliniella fusca, a thysanopteran phytovirus vector.</title>
        <authorList>
            <person name="Catto M.A."/>
            <person name="Labadie P.E."/>
            <person name="Jacobson A.L."/>
            <person name="Kennedy G.G."/>
            <person name="Srinivasan R."/>
            <person name="Hunt B.G."/>
        </authorList>
    </citation>
    <scope>NUCLEOTIDE SEQUENCE</scope>
    <source>
        <strain evidence="10">PL_HMW_Pooled</strain>
    </source>
</reference>
<comment type="similarity">
    <text evidence="1">Belongs to the DNA polymerase type-B family.</text>
</comment>
<evidence type="ECO:0000256" key="2">
    <source>
        <dbReference type="ARBA" id="ARBA00012417"/>
    </source>
</evidence>
<evidence type="ECO:0000259" key="9">
    <source>
        <dbReference type="Pfam" id="PF03175"/>
    </source>
</evidence>
<accession>A0AAE1HXA3</accession>
<evidence type="ECO:0000256" key="1">
    <source>
        <dbReference type="ARBA" id="ARBA00005755"/>
    </source>
</evidence>
<name>A0AAE1HXA3_9NEOP</name>
<protein>
    <recommendedName>
        <fullName evidence="2">DNA-directed DNA polymerase</fullName>
        <ecNumber evidence="2">2.7.7.7</ecNumber>
    </recommendedName>
</protein>
<reference evidence="10" key="1">
    <citation type="submission" date="2021-07" db="EMBL/GenBank/DDBJ databases">
        <authorList>
            <person name="Catto M.A."/>
            <person name="Jacobson A."/>
            <person name="Kennedy G."/>
            <person name="Labadie P."/>
            <person name="Hunt B.G."/>
            <person name="Srinivasan R."/>
        </authorList>
    </citation>
    <scope>NUCLEOTIDE SEQUENCE</scope>
    <source>
        <strain evidence="10">PL_HMW_Pooled</strain>
        <tissue evidence="10">Head</tissue>
    </source>
</reference>
<dbReference type="EC" id="2.7.7.7" evidence="2"/>
<dbReference type="PANTHER" id="PTHR33568">
    <property type="entry name" value="DNA POLYMERASE"/>
    <property type="match status" value="1"/>
</dbReference>
<proteinExistence type="inferred from homology"/>
<evidence type="ECO:0000256" key="7">
    <source>
        <dbReference type="ARBA" id="ARBA00023125"/>
    </source>
</evidence>
<keyword evidence="4" id="KW-0548">Nucleotidyltransferase</keyword>
<feature type="domain" description="DNA-directed DNA polymerase family B mitochondria/virus" evidence="9">
    <location>
        <begin position="65"/>
        <end position="215"/>
    </location>
</feature>
<dbReference type="GO" id="GO:0003887">
    <property type="term" value="F:DNA-directed DNA polymerase activity"/>
    <property type="evidence" value="ECO:0007669"/>
    <property type="project" value="UniProtKB-KW"/>
</dbReference>
<dbReference type="Pfam" id="PF03175">
    <property type="entry name" value="DNA_pol_B_2"/>
    <property type="match status" value="1"/>
</dbReference>
<evidence type="ECO:0000313" key="10">
    <source>
        <dbReference type="EMBL" id="KAK3929567.1"/>
    </source>
</evidence>
<organism evidence="10 11">
    <name type="scientific">Frankliniella fusca</name>
    <dbReference type="NCBI Taxonomy" id="407009"/>
    <lineage>
        <taxon>Eukaryota</taxon>
        <taxon>Metazoa</taxon>
        <taxon>Ecdysozoa</taxon>
        <taxon>Arthropoda</taxon>
        <taxon>Hexapoda</taxon>
        <taxon>Insecta</taxon>
        <taxon>Pterygota</taxon>
        <taxon>Neoptera</taxon>
        <taxon>Paraneoptera</taxon>
        <taxon>Thysanoptera</taxon>
        <taxon>Terebrantia</taxon>
        <taxon>Thripoidea</taxon>
        <taxon>Thripidae</taxon>
        <taxon>Frankliniella</taxon>
    </lineage>
</organism>
<evidence type="ECO:0000313" key="11">
    <source>
        <dbReference type="Proteomes" id="UP001219518"/>
    </source>
</evidence>
<dbReference type="Proteomes" id="UP001219518">
    <property type="component" value="Unassembled WGS sequence"/>
</dbReference>
<keyword evidence="3" id="KW-0808">Transferase</keyword>
<dbReference type="AlphaFoldDB" id="A0AAE1HXA3"/>
<keyword evidence="11" id="KW-1185">Reference proteome</keyword>
<evidence type="ECO:0000256" key="6">
    <source>
        <dbReference type="ARBA" id="ARBA00022932"/>
    </source>
</evidence>
<dbReference type="PANTHER" id="PTHR33568:SF3">
    <property type="entry name" value="DNA-DIRECTED DNA POLYMERASE"/>
    <property type="match status" value="1"/>
</dbReference>
<sequence length="528" mass="59342">MALSAMPKAFGLTELKKEDQRENRENGFEVIEKWECDFQREVTSDPATKDFFDRHPTVRVTPLHLRDALCGGRTSALKLYHKADLDKGEKIKMVDVISEYPNANLRGEFPHGHPQIFLEGDPNMPAFDQWNGEMKCTVLPPCELYIPVLPLKTQGRLMFPLCRTCAEQGCSEICRHTPEDRKFTDTWCVPELKLAVKKGYVILSVHEVYQYPGTKQYNPLTQEDGLLSGYSRCFMALKMQASGWPADCTTDELKPQFIKDTLKHDGVDLDPSKMEKNPALSTLSKLMCNAFWGKFGEKTLRPKTELIFQNEKLISMMADPKITITGLLPLSDECIQVKWGPMDSNLSISDTEESLPTSSLILAAFTTCLRRLQLYHYLDQVNERALYCDTDSVAYISHPGEPDIPTGTHLGDLTDQVEEDHGPGSFITEFVAGGPKNYAFKVAVEGDLSIIKVCIKVRGISINASCDELVTFDNLKATVMGSRDKITPVNIKRRVDVENTVPHGFNAWDMAEEEDQDLLEAMDLLADA</sequence>
<comment type="catalytic activity">
    <reaction evidence="8">
        <text>DNA(n) + a 2'-deoxyribonucleoside 5'-triphosphate = DNA(n+1) + diphosphate</text>
        <dbReference type="Rhea" id="RHEA:22508"/>
        <dbReference type="Rhea" id="RHEA-COMP:17339"/>
        <dbReference type="Rhea" id="RHEA-COMP:17340"/>
        <dbReference type="ChEBI" id="CHEBI:33019"/>
        <dbReference type="ChEBI" id="CHEBI:61560"/>
        <dbReference type="ChEBI" id="CHEBI:173112"/>
        <dbReference type="EC" id="2.7.7.7"/>
    </reaction>
</comment>
<dbReference type="GO" id="GO:0000166">
    <property type="term" value="F:nucleotide binding"/>
    <property type="evidence" value="ECO:0007669"/>
    <property type="project" value="InterPro"/>
</dbReference>
<dbReference type="InterPro" id="IPR004868">
    <property type="entry name" value="DNA-dir_DNA_pol_B_mt/vir"/>
</dbReference>
<dbReference type="InterPro" id="IPR023211">
    <property type="entry name" value="DNA_pol_palm_dom_sf"/>
</dbReference>
<dbReference type="Gene3D" id="3.90.1600.10">
    <property type="entry name" value="Palm domain of DNA polymerase"/>
    <property type="match status" value="1"/>
</dbReference>
<comment type="caution">
    <text evidence="10">The sequence shown here is derived from an EMBL/GenBank/DDBJ whole genome shotgun (WGS) entry which is preliminary data.</text>
</comment>
<gene>
    <name evidence="10" type="ORF">KUF71_003574</name>
</gene>
<dbReference type="InterPro" id="IPR043502">
    <property type="entry name" value="DNA/RNA_pol_sf"/>
</dbReference>
<evidence type="ECO:0000256" key="8">
    <source>
        <dbReference type="ARBA" id="ARBA00049244"/>
    </source>
</evidence>
<evidence type="ECO:0000256" key="3">
    <source>
        <dbReference type="ARBA" id="ARBA00022679"/>
    </source>
</evidence>
<dbReference type="GO" id="GO:0003677">
    <property type="term" value="F:DNA binding"/>
    <property type="evidence" value="ECO:0007669"/>
    <property type="project" value="UniProtKB-KW"/>
</dbReference>
<evidence type="ECO:0000256" key="4">
    <source>
        <dbReference type="ARBA" id="ARBA00022695"/>
    </source>
</evidence>
<dbReference type="GO" id="GO:0006260">
    <property type="term" value="P:DNA replication"/>
    <property type="evidence" value="ECO:0007669"/>
    <property type="project" value="UniProtKB-KW"/>
</dbReference>
<keyword evidence="6" id="KW-0239">DNA-directed DNA polymerase</keyword>
<dbReference type="SUPFAM" id="SSF56672">
    <property type="entry name" value="DNA/RNA polymerases"/>
    <property type="match status" value="1"/>
</dbReference>
<evidence type="ECO:0000256" key="5">
    <source>
        <dbReference type="ARBA" id="ARBA00022705"/>
    </source>
</evidence>
<dbReference type="EMBL" id="JAHWGI010001401">
    <property type="protein sequence ID" value="KAK3929567.1"/>
    <property type="molecule type" value="Genomic_DNA"/>
</dbReference>
<keyword evidence="7" id="KW-0238">DNA-binding</keyword>
<keyword evidence="5" id="KW-0235">DNA replication</keyword>